<evidence type="ECO:0000256" key="14">
    <source>
        <dbReference type="ARBA" id="ARBA00047783"/>
    </source>
</evidence>
<keyword evidence="9 15" id="KW-0808">Transferase</keyword>
<dbReference type="OrthoDB" id="9807416at2"/>
<dbReference type="Proteomes" id="UP000032809">
    <property type="component" value="Chromosome I"/>
</dbReference>
<evidence type="ECO:0000313" key="19">
    <source>
        <dbReference type="EMBL" id="CEP77720.1"/>
    </source>
</evidence>
<accession>A0A0C7P0F1</accession>
<dbReference type="InterPro" id="IPR029026">
    <property type="entry name" value="tRNA_m1G_MTases_N"/>
</dbReference>
<reference evidence="20" key="1">
    <citation type="submission" date="2014-11" db="EMBL/GenBank/DDBJ databases">
        <authorList>
            <person name="Wibberg D."/>
        </authorList>
    </citation>
    <scope>NUCLEOTIDE SEQUENCE [LARGE SCALE GENOMIC DNA]</scope>
    <source>
        <strain evidence="20">L3</strain>
    </source>
</reference>
<comment type="function">
    <text evidence="1 15 17">Specifically methylates guanosine-37 in various tRNAs.</text>
</comment>
<keyword evidence="20" id="KW-1185">Reference proteome</keyword>
<dbReference type="GO" id="GO:0052906">
    <property type="term" value="F:tRNA (guanine(37)-N1)-methyltransferase activity"/>
    <property type="evidence" value="ECO:0007669"/>
    <property type="project" value="UniProtKB-UniRule"/>
</dbReference>
<dbReference type="InterPro" id="IPR029028">
    <property type="entry name" value="Alpha/beta_knot_MTases"/>
</dbReference>
<dbReference type="NCBIfam" id="TIGR00088">
    <property type="entry name" value="trmD"/>
    <property type="match status" value="1"/>
</dbReference>
<dbReference type="EC" id="2.1.1.228" evidence="5 15"/>
<dbReference type="PANTHER" id="PTHR46417:SF1">
    <property type="entry name" value="TRNA (GUANINE-N(1)-)-METHYLTRANSFERASE"/>
    <property type="match status" value="1"/>
</dbReference>
<dbReference type="InterPro" id="IPR023148">
    <property type="entry name" value="tRNA_m1G_MeTrfase_C_sf"/>
</dbReference>
<evidence type="ECO:0000256" key="6">
    <source>
        <dbReference type="ARBA" id="ARBA00014679"/>
    </source>
</evidence>
<evidence type="ECO:0000256" key="17">
    <source>
        <dbReference type="RuleBase" id="RU003464"/>
    </source>
</evidence>
<evidence type="ECO:0000256" key="8">
    <source>
        <dbReference type="ARBA" id="ARBA00022603"/>
    </source>
</evidence>
<evidence type="ECO:0000256" key="7">
    <source>
        <dbReference type="ARBA" id="ARBA00022490"/>
    </source>
</evidence>
<dbReference type="CDD" id="cd18080">
    <property type="entry name" value="TrmD-like"/>
    <property type="match status" value="1"/>
</dbReference>
<evidence type="ECO:0000256" key="2">
    <source>
        <dbReference type="ARBA" id="ARBA00004496"/>
    </source>
</evidence>
<dbReference type="InterPro" id="IPR016009">
    <property type="entry name" value="tRNA_MeTrfase_TRMD/TRM10"/>
</dbReference>
<name>A0A0C7P0F1_DEFTU</name>
<organism evidence="19 20">
    <name type="scientific">Defluviitoga tunisiensis</name>
    <dbReference type="NCBI Taxonomy" id="1006576"/>
    <lineage>
        <taxon>Bacteria</taxon>
        <taxon>Thermotogati</taxon>
        <taxon>Thermotogota</taxon>
        <taxon>Thermotogae</taxon>
        <taxon>Petrotogales</taxon>
        <taxon>Petrotogaceae</taxon>
        <taxon>Defluviitoga</taxon>
    </lineage>
</organism>
<evidence type="ECO:0000256" key="1">
    <source>
        <dbReference type="ARBA" id="ARBA00002634"/>
    </source>
</evidence>
<evidence type="ECO:0000256" key="9">
    <source>
        <dbReference type="ARBA" id="ARBA00022679"/>
    </source>
</evidence>
<dbReference type="GO" id="GO:0005829">
    <property type="term" value="C:cytosol"/>
    <property type="evidence" value="ECO:0007669"/>
    <property type="project" value="TreeGrafter"/>
</dbReference>
<evidence type="ECO:0000256" key="5">
    <source>
        <dbReference type="ARBA" id="ARBA00012807"/>
    </source>
</evidence>
<dbReference type="SUPFAM" id="SSF75217">
    <property type="entry name" value="alpha/beta knot"/>
    <property type="match status" value="1"/>
</dbReference>
<dbReference type="HOGENOM" id="CLU_047363_0_1_0"/>
<keyword evidence="7 15" id="KW-0963">Cytoplasm</keyword>
<evidence type="ECO:0000313" key="20">
    <source>
        <dbReference type="Proteomes" id="UP000032809"/>
    </source>
</evidence>
<evidence type="ECO:0000256" key="3">
    <source>
        <dbReference type="ARBA" id="ARBA00007630"/>
    </source>
</evidence>
<feature type="domain" description="tRNA methyltransferase TRMD/TRM10-type" evidence="18">
    <location>
        <begin position="8"/>
        <end position="229"/>
    </location>
</feature>
<comment type="subunit">
    <text evidence="4 15 17">Homodimer.</text>
</comment>
<evidence type="ECO:0000256" key="13">
    <source>
        <dbReference type="ARBA" id="ARBA00033392"/>
    </source>
</evidence>
<feature type="binding site" evidence="15 16">
    <location>
        <begin position="138"/>
        <end position="143"/>
    </location>
    <ligand>
        <name>S-adenosyl-L-methionine</name>
        <dbReference type="ChEBI" id="CHEBI:59789"/>
    </ligand>
</feature>
<comment type="similarity">
    <text evidence="3 15 17">Belongs to the RNA methyltransferase TrmD family.</text>
</comment>
<dbReference type="Pfam" id="PF01746">
    <property type="entry name" value="tRNA_m1G_MT"/>
    <property type="match status" value="1"/>
</dbReference>
<evidence type="ECO:0000256" key="10">
    <source>
        <dbReference type="ARBA" id="ARBA00022691"/>
    </source>
</evidence>
<dbReference type="EMBL" id="LN824141">
    <property type="protein sequence ID" value="CEP77720.1"/>
    <property type="molecule type" value="Genomic_DNA"/>
</dbReference>
<keyword evidence="10 15" id="KW-0949">S-adenosyl-L-methionine</keyword>
<dbReference type="PATRIC" id="fig|1006576.9.peg.388"/>
<dbReference type="PANTHER" id="PTHR46417">
    <property type="entry name" value="TRNA (GUANINE-N(1)-)-METHYLTRANSFERASE"/>
    <property type="match status" value="1"/>
</dbReference>
<evidence type="ECO:0000256" key="11">
    <source>
        <dbReference type="ARBA" id="ARBA00022694"/>
    </source>
</evidence>
<dbReference type="Gene3D" id="3.40.1280.10">
    <property type="match status" value="1"/>
</dbReference>
<comment type="subcellular location">
    <subcellularLocation>
        <location evidence="2 15 17">Cytoplasm</location>
    </subcellularLocation>
</comment>
<dbReference type="Gene3D" id="1.10.1270.20">
    <property type="entry name" value="tRNA(m1g37)methyltransferase, domain 2"/>
    <property type="match status" value="1"/>
</dbReference>
<keyword evidence="8 15" id="KW-0489">Methyltransferase</keyword>
<dbReference type="KEGG" id="dtn:DTL3_0393"/>
<dbReference type="HAMAP" id="MF_00605">
    <property type="entry name" value="TrmD"/>
    <property type="match status" value="1"/>
</dbReference>
<comment type="catalytic activity">
    <reaction evidence="14 15 17">
        <text>guanosine(37) in tRNA + S-adenosyl-L-methionine = N(1)-methylguanosine(37) in tRNA + S-adenosyl-L-homocysteine + H(+)</text>
        <dbReference type="Rhea" id="RHEA:36899"/>
        <dbReference type="Rhea" id="RHEA-COMP:10145"/>
        <dbReference type="Rhea" id="RHEA-COMP:10147"/>
        <dbReference type="ChEBI" id="CHEBI:15378"/>
        <dbReference type="ChEBI" id="CHEBI:57856"/>
        <dbReference type="ChEBI" id="CHEBI:59789"/>
        <dbReference type="ChEBI" id="CHEBI:73542"/>
        <dbReference type="ChEBI" id="CHEBI:74269"/>
        <dbReference type="EC" id="2.1.1.228"/>
    </reaction>
</comment>
<dbReference type="InterPro" id="IPR002649">
    <property type="entry name" value="tRNA_m1G_MeTrfase_TrmD"/>
</dbReference>
<evidence type="ECO:0000256" key="4">
    <source>
        <dbReference type="ARBA" id="ARBA00011738"/>
    </source>
</evidence>
<dbReference type="FunFam" id="1.10.1270.20:FF:000001">
    <property type="entry name" value="tRNA (guanine-N(1)-)-methyltransferase"/>
    <property type="match status" value="1"/>
</dbReference>
<dbReference type="PIRSF" id="PIRSF000386">
    <property type="entry name" value="tRNA_mtase"/>
    <property type="match status" value="1"/>
</dbReference>
<proteinExistence type="inferred from homology"/>
<evidence type="ECO:0000259" key="18">
    <source>
        <dbReference type="Pfam" id="PF01746"/>
    </source>
</evidence>
<evidence type="ECO:0000256" key="12">
    <source>
        <dbReference type="ARBA" id="ARBA00029736"/>
    </source>
</evidence>
<dbReference type="AlphaFoldDB" id="A0A0C7P0F1"/>
<dbReference type="NCBIfam" id="NF000648">
    <property type="entry name" value="PRK00026.1"/>
    <property type="match status" value="1"/>
</dbReference>
<sequence length="254" mass="29229">MSQNNKIEITILSIFPEMFNIITNYGIIKKAIESGIVKINVLNLRDFTVDKHKVTDRPGYGGNNGMVMLVEPFFRFYDEYIKKNNFKPYVVLPSPEGRTYNNQIAFDLSKKEKLVFFCGRYEGIDERIKAIVDEEISIGDYVLTGGELPTMVMIEVLLRFVPGVVGSKESVENDSFYNGLLDFSHYTKPAEFRGMKVPEILLSGDHKKIEQFRKKDSILKTILKRPDLFINKELSLEDKKLLVEIIQELSQRNA</sequence>
<evidence type="ECO:0000256" key="15">
    <source>
        <dbReference type="HAMAP-Rule" id="MF_00605"/>
    </source>
</evidence>
<evidence type="ECO:0000256" key="16">
    <source>
        <dbReference type="PIRSR" id="PIRSR000386-1"/>
    </source>
</evidence>
<feature type="binding site" evidence="15 16">
    <location>
        <position position="119"/>
    </location>
    <ligand>
        <name>S-adenosyl-L-methionine</name>
        <dbReference type="ChEBI" id="CHEBI:59789"/>
    </ligand>
</feature>
<gene>
    <name evidence="15 19" type="primary">trmD</name>
    <name evidence="19" type="ORF">DTL3_0393</name>
</gene>
<dbReference type="FunFam" id="3.40.1280.10:FF:000001">
    <property type="entry name" value="tRNA (guanine-N(1)-)-methyltransferase"/>
    <property type="match status" value="1"/>
</dbReference>
<protein>
    <recommendedName>
        <fullName evidence="6 15">tRNA (guanine-N(1)-)-methyltransferase</fullName>
        <ecNumber evidence="5 15">2.1.1.228</ecNumber>
    </recommendedName>
    <alternativeName>
        <fullName evidence="12 15">M1G-methyltransferase</fullName>
    </alternativeName>
    <alternativeName>
        <fullName evidence="13 15">tRNA [GM37] methyltransferase</fullName>
    </alternativeName>
</protein>
<dbReference type="GO" id="GO:0002939">
    <property type="term" value="P:tRNA N1-guanine methylation"/>
    <property type="evidence" value="ECO:0007669"/>
    <property type="project" value="TreeGrafter"/>
</dbReference>
<keyword evidence="11 15" id="KW-0819">tRNA processing</keyword>
<dbReference type="STRING" id="1006576.DTL3_0393"/>